<evidence type="ECO:0000256" key="3">
    <source>
        <dbReference type="ARBA" id="ARBA00022723"/>
    </source>
</evidence>
<dbReference type="AlphaFoldDB" id="A0A9P6EUF0"/>
<dbReference type="OrthoDB" id="1844152at2759"/>
<protein>
    <submittedName>
        <fullName evidence="8">Cytochrome P450</fullName>
    </submittedName>
</protein>
<evidence type="ECO:0000256" key="6">
    <source>
        <dbReference type="PIRSR" id="PIRSR602403-1"/>
    </source>
</evidence>
<evidence type="ECO:0000256" key="5">
    <source>
        <dbReference type="ARBA" id="ARBA00023004"/>
    </source>
</evidence>
<sequence length="501" mass="57266">MVDYRLASVGLLLFVYLLISSLRNGSTRKLDHIPTAGYTLPLLSYFSSIRYLLDVRKVISESMAKWPASLFKVPSVLEWIVVATQPTHIEEICKAPENVLSGMIAIEDSLQTRYTLGPHIAENPYHIPVIRTQLTRSLPLLVPEVHAELIEAFEENIPRTTEWIKLKALDSVLKVVSRASNRVFVGVPLCKNPEWNELSIQFTIDVVQTANILRFLPSFMRSSINKLISKVEIRTEKALLMLRSTIAQRRRERQEKGNDDTGRQADLLSWLMDAAKGHETEDWYLTSRMLTVQFSAIHTSSTAFTQALYYLATYPEYTGPLREEVEEVTFREGWTKAALDQMPRVDSFIKESQRLKPLLINAMERVAVQDYRFSDGTTVPVGTKLTVNLNSHTSELFFENPTTFDGFRFVQLKERRLSSGNTEKRFDMVTTGVDSLAFGHGKHACPGRYFAASELKLMLSYVVMNYDVRTVKQGVRPEDLYVVDMRVPNPTAELLFRRRKE</sequence>
<dbReference type="CDD" id="cd11041">
    <property type="entry name" value="CYP503A1-like"/>
    <property type="match status" value="1"/>
</dbReference>
<dbReference type="InterPro" id="IPR036396">
    <property type="entry name" value="Cyt_P450_sf"/>
</dbReference>
<comment type="cofactor">
    <cofactor evidence="1 6">
        <name>heme</name>
        <dbReference type="ChEBI" id="CHEBI:30413"/>
    </cofactor>
</comment>
<dbReference type="Pfam" id="PF00067">
    <property type="entry name" value="p450"/>
    <property type="match status" value="1"/>
</dbReference>
<reference evidence="8" key="1">
    <citation type="submission" date="2020-11" db="EMBL/GenBank/DDBJ databases">
        <authorList>
            <consortium name="DOE Joint Genome Institute"/>
            <person name="Ahrendt S."/>
            <person name="Riley R."/>
            <person name="Andreopoulos W."/>
            <person name="Labutti K."/>
            <person name="Pangilinan J."/>
            <person name="Ruiz-Duenas F.J."/>
            <person name="Barrasa J.M."/>
            <person name="Sanchez-Garcia M."/>
            <person name="Camarero S."/>
            <person name="Miyauchi S."/>
            <person name="Serrano A."/>
            <person name="Linde D."/>
            <person name="Babiker R."/>
            <person name="Drula E."/>
            <person name="Ayuso-Fernandez I."/>
            <person name="Pacheco R."/>
            <person name="Padilla G."/>
            <person name="Ferreira P."/>
            <person name="Barriuso J."/>
            <person name="Kellner H."/>
            <person name="Castanera R."/>
            <person name="Alfaro M."/>
            <person name="Ramirez L."/>
            <person name="Pisabarro A.G."/>
            <person name="Kuo A."/>
            <person name="Tritt A."/>
            <person name="Lipzen A."/>
            <person name="He G."/>
            <person name="Yan M."/>
            <person name="Ng V."/>
            <person name="Cullen D."/>
            <person name="Martin F."/>
            <person name="Rosso M.-N."/>
            <person name="Henrissat B."/>
            <person name="Hibbett D."/>
            <person name="Martinez A.T."/>
            <person name="Grigoriev I.V."/>
        </authorList>
    </citation>
    <scope>NUCLEOTIDE SEQUENCE</scope>
    <source>
        <strain evidence="8">CBS 506.95</strain>
    </source>
</reference>
<comment type="similarity">
    <text evidence="2 7">Belongs to the cytochrome P450 family.</text>
</comment>
<evidence type="ECO:0000313" key="9">
    <source>
        <dbReference type="Proteomes" id="UP000807306"/>
    </source>
</evidence>
<accession>A0A9P6EUF0</accession>
<dbReference type="Gene3D" id="1.10.630.10">
    <property type="entry name" value="Cytochrome P450"/>
    <property type="match status" value="1"/>
</dbReference>
<evidence type="ECO:0000256" key="1">
    <source>
        <dbReference type="ARBA" id="ARBA00001971"/>
    </source>
</evidence>
<proteinExistence type="inferred from homology"/>
<dbReference type="InterPro" id="IPR002403">
    <property type="entry name" value="Cyt_P450_E_grp-IV"/>
</dbReference>
<dbReference type="PRINTS" id="PR00385">
    <property type="entry name" value="P450"/>
</dbReference>
<gene>
    <name evidence="8" type="ORF">CPB83DRAFT_843570</name>
</gene>
<keyword evidence="3 6" id="KW-0479">Metal-binding</keyword>
<dbReference type="SUPFAM" id="SSF48264">
    <property type="entry name" value="Cytochrome P450"/>
    <property type="match status" value="1"/>
</dbReference>
<name>A0A9P6EUF0_9AGAR</name>
<comment type="caution">
    <text evidence="8">The sequence shown here is derived from an EMBL/GenBank/DDBJ whole genome shotgun (WGS) entry which is preliminary data.</text>
</comment>
<keyword evidence="5 6" id="KW-0408">Iron</keyword>
<dbReference type="PRINTS" id="PR00465">
    <property type="entry name" value="EP450IV"/>
</dbReference>
<evidence type="ECO:0000313" key="8">
    <source>
        <dbReference type="EMBL" id="KAF9535150.1"/>
    </source>
</evidence>
<keyword evidence="4 7" id="KW-0560">Oxidoreductase</keyword>
<dbReference type="GO" id="GO:0020037">
    <property type="term" value="F:heme binding"/>
    <property type="evidence" value="ECO:0007669"/>
    <property type="project" value="InterPro"/>
</dbReference>
<dbReference type="InterPro" id="IPR001128">
    <property type="entry name" value="Cyt_P450"/>
</dbReference>
<keyword evidence="6 7" id="KW-0349">Heme</keyword>
<dbReference type="Proteomes" id="UP000807306">
    <property type="component" value="Unassembled WGS sequence"/>
</dbReference>
<dbReference type="PANTHER" id="PTHR46206">
    <property type="entry name" value="CYTOCHROME P450"/>
    <property type="match status" value="1"/>
</dbReference>
<organism evidence="8 9">
    <name type="scientific">Crepidotus variabilis</name>
    <dbReference type="NCBI Taxonomy" id="179855"/>
    <lineage>
        <taxon>Eukaryota</taxon>
        <taxon>Fungi</taxon>
        <taxon>Dikarya</taxon>
        <taxon>Basidiomycota</taxon>
        <taxon>Agaricomycotina</taxon>
        <taxon>Agaricomycetes</taxon>
        <taxon>Agaricomycetidae</taxon>
        <taxon>Agaricales</taxon>
        <taxon>Agaricineae</taxon>
        <taxon>Crepidotaceae</taxon>
        <taxon>Crepidotus</taxon>
    </lineage>
</organism>
<keyword evidence="9" id="KW-1185">Reference proteome</keyword>
<dbReference type="EMBL" id="MU157825">
    <property type="protein sequence ID" value="KAF9535150.1"/>
    <property type="molecule type" value="Genomic_DNA"/>
</dbReference>
<dbReference type="PROSITE" id="PS00086">
    <property type="entry name" value="CYTOCHROME_P450"/>
    <property type="match status" value="1"/>
</dbReference>
<keyword evidence="7" id="KW-0503">Monooxygenase</keyword>
<dbReference type="GO" id="GO:0004497">
    <property type="term" value="F:monooxygenase activity"/>
    <property type="evidence" value="ECO:0007669"/>
    <property type="project" value="UniProtKB-KW"/>
</dbReference>
<feature type="binding site" description="axial binding residue" evidence="6">
    <location>
        <position position="445"/>
    </location>
    <ligand>
        <name>heme</name>
        <dbReference type="ChEBI" id="CHEBI:30413"/>
    </ligand>
    <ligandPart>
        <name>Fe</name>
        <dbReference type="ChEBI" id="CHEBI:18248"/>
    </ligandPart>
</feature>
<dbReference type="GO" id="GO:0016705">
    <property type="term" value="F:oxidoreductase activity, acting on paired donors, with incorporation or reduction of molecular oxygen"/>
    <property type="evidence" value="ECO:0007669"/>
    <property type="project" value="InterPro"/>
</dbReference>
<dbReference type="InterPro" id="IPR017972">
    <property type="entry name" value="Cyt_P450_CS"/>
</dbReference>
<evidence type="ECO:0000256" key="7">
    <source>
        <dbReference type="RuleBase" id="RU000461"/>
    </source>
</evidence>
<dbReference type="GO" id="GO:0005506">
    <property type="term" value="F:iron ion binding"/>
    <property type="evidence" value="ECO:0007669"/>
    <property type="project" value="InterPro"/>
</dbReference>
<evidence type="ECO:0000256" key="2">
    <source>
        <dbReference type="ARBA" id="ARBA00010617"/>
    </source>
</evidence>
<evidence type="ECO:0000256" key="4">
    <source>
        <dbReference type="ARBA" id="ARBA00023002"/>
    </source>
</evidence>